<organism evidence="1 2">
    <name type="scientific">Cryobacterium arcticum</name>
    <dbReference type="NCBI Taxonomy" id="670052"/>
    <lineage>
        <taxon>Bacteria</taxon>
        <taxon>Bacillati</taxon>
        <taxon>Actinomycetota</taxon>
        <taxon>Actinomycetes</taxon>
        <taxon>Micrococcales</taxon>
        <taxon>Microbacteriaceae</taxon>
        <taxon>Cryobacterium</taxon>
    </lineage>
</organism>
<accession>A0A317ZQB2</accession>
<dbReference type="RefSeq" id="WP_110128335.1">
    <property type="nucleotide sequence ID" value="NZ_QHLY01000012.1"/>
</dbReference>
<dbReference type="AlphaFoldDB" id="A0A317ZQB2"/>
<protein>
    <submittedName>
        <fullName evidence="1">Uncharacterized protein</fullName>
    </submittedName>
</protein>
<dbReference type="PROSITE" id="PS51257">
    <property type="entry name" value="PROKAR_LIPOPROTEIN"/>
    <property type="match status" value="1"/>
</dbReference>
<sequence>MAHPQRRFRRIATVLLFGLAGSVVLSGCLGLGQSADTEPSAGAGTGAERKGSAAVADLKSVPGVLDAIVTSGPNGLPSQIELTTGLNLEAGYAGDLPALLDYTLAQAWSVTVEEPTTVVSVGFLDGDSALDLAPAAAELGWTDQPGPKLELSVDDLAERYGAWPGPVPEKPAALG</sequence>
<gene>
    <name evidence="1" type="ORF">CTB96_19080</name>
</gene>
<proteinExistence type="predicted"/>
<dbReference type="OrthoDB" id="5114851at2"/>
<comment type="caution">
    <text evidence="1">The sequence shown here is derived from an EMBL/GenBank/DDBJ whole genome shotgun (WGS) entry which is preliminary data.</text>
</comment>
<name>A0A317ZQB2_9MICO</name>
<reference evidence="1 2" key="1">
    <citation type="submission" date="2018-05" db="EMBL/GenBank/DDBJ databases">
        <title>Genetic diversity of glacier-inhabiting Cryobacterium bacteria in China and description of Cryobacterium mengkeensis sp. nov. and Arthrobacter glacialis sp. nov.</title>
        <authorList>
            <person name="Liu Q."/>
            <person name="Xin Y.-H."/>
        </authorList>
    </citation>
    <scope>NUCLEOTIDE SEQUENCE [LARGE SCALE GENOMIC DNA]</scope>
    <source>
        <strain evidence="1 2">SK-1</strain>
    </source>
</reference>
<dbReference type="Proteomes" id="UP000246722">
    <property type="component" value="Unassembled WGS sequence"/>
</dbReference>
<dbReference type="EMBL" id="QHLY01000012">
    <property type="protein sequence ID" value="PXA68686.1"/>
    <property type="molecule type" value="Genomic_DNA"/>
</dbReference>
<evidence type="ECO:0000313" key="1">
    <source>
        <dbReference type="EMBL" id="PXA68686.1"/>
    </source>
</evidence>
<keyword evidence="2" id="KW-1185">Reference proteome</keyword>
<evidence type="ECO:0000313" key="2">
    <source>
        <dbReference type="Proteomes" id="UP000246722"/>
    </source>
</evidence>